<evidence type="ECO:0000256" key="1">
    <source>
        <dbReference type="SAM" id="MobiDB-lite"/>
    </source>
</evidence>
<proteinExistence type="predicted"/>
<dbReference type="VEuPathDB" id="FungiDB:PLEOSDRAFT_1102483"/>
<name>A0A067NWZ8_PLEO1</name>
<reference evidence="3" key="1">
    <citation type="journal article" date="2014" name="Proc. Natl. Acad. Sci. U.S.A.">
        <title>Extensive sampling of basidiomycete genomes demonstrates inadequacy of the white-rot/brown-rot paradigm for wood decay fungi.</title>
        <authorList>
            <person name="Riley R."/>
            <person name="Salamov A.A."/>
            <person name="Brown D.W."/>
            <person name="Nagy L.G."/>
            <person name="Floudas D."/>
            <person name="Held B.W."/>
            <person name="Levasseur A."/>
            <person name="Lombard V."/>
            <person name="Morin E."/>
            <person name="Otillar R."/>
            <person name="Lindquist E.A."/>
            <person name="Sun H."/>
            <person name="LaButti K.M."/>
            <person name="Schmutz J."/>
            <person name="Jabbour D."/>
            <person name="Luo H."/>
            <person name="Baker S.E."/>
            <person name="Pisabarro A.G."/>
            <person name="Walton J.D."/>
            <person name="Blanchette R.A."/>
            <person name="Henrissat B."/>
            <person name="Martin F."/>
            <person name="Cullen D."/>
            <person name="Hibbett D.S."/>
            <person name="Grigoriev I.V."/>
        </authorList>
    </citation>
    <scope>NUCLEOTIDE SEQUENCE [LARGE SCALE GENOMIC DNA]</scope>
    <source>
        <strain evidence="3">PC15</strain>
    </source>
</reference>
<dbReference type="AlphaFoldDB" id="A0A067NWZ8"/>
<accession>A0A067NWZ8</accession>
<dbReference type="EMBL" id="KL198006">
    <property type="protein sequence ID" value="KDQ31520.1"/>
    <property type="molecule type" value="Genomic_DNA"/>
</dbReference>
<feature type="compositionally biased region" description="Pro residues" evidence="1">
    <location>
        <begin position="100"/>
        <end position="118"/>
    </location>
</feature>
<feature type="region of interest" description="Disordered" evidence="1">
    <location>
        <begin position="95"/>
        <end position="135"/>
    </location>
</feature>
<evidence type="ECO:0000313" key="3">
    <source>
        <dbReference type="Proteomes" id="UP000027073"/>
    </source>
</evidence>
<sequence>MSSNSPSQHLYRDEASTCIRARVRVKRNPVFPVPLSRLAIVIRRGVGEAAAWRGAPTCTLGSLLIAVVRPRKSSRFSMLDEFERSTAMSVNMTFKLRTTAPPPDPDPDLPPGSDPCPPNHEFQLPHAPAGPFPTS</sequence>
<protein>
    <submittedName>
        <fullName evidence="2">Uncharacterized protein</fullName>
    </submittedName>
</protein>
<organism evidence="2 3">
    <name type="scientific">Pleurotus ostreatus (strain PC15)</name>
    <name type="common">Oyster mushroom</name>
    <dbReference type="NCBI Taxonomy" id="1137138"/>
    <lineage>
        <taxon>Eukaryota</taxon>
        <taxon>Fungi</taxon>
        <taxon>Dikarya</taxon>
        <taxon>Basidiomycota</taxon>
        <taxon>Agaricomycotina</taxon>
        <taxon>Agaricomycetes</taxon>
        <taxon>Agaricomycetidae</taxon>
        <taxon>Agaricales</taxon>
        <taxon>Pleurotineae</taxon>
        <taxon>Pleurotaceae</taxon>
        <taxon>Pleurotus</taxon>
    </lineage>
</organism>
<gene>
    <name evidence="2" type="ORF">PLEOSDRAFT_1102483</name>
</gene>
<dbReference type="Proteomes" id="UP000027073">
    <property type="component" value="Unassembled WGS sequence"/>
</dbReference>
<evidence type="ECO:0000313" key="2">
    <source>
        <dbReference type="EMBL" id="KDQ31520.1"/>
    </source>
</evidence>
<dbReference type="HOGENOM" id="CLU_1886611_0_0_1"/>
<dbReference type="InParanoid" id="A0A067NWZ8"/>